<gene>
    <name evidence="9" type="ORF">AT9943_LOCUS8070</name>
</gene>
<evidence type="ECO:0000256" key="5">
    <source>
        <dbReference type="ARBA" id="ARBA00022989"/>
    </source>
</evidence>
<dbReference type="InterPro" id="IPR003689">
    <property type="entry name" value="ZIP"/>
</dbReference>
<keyword evidence="3 8" id="KW-0813">Transport</keyword>
<proteinExistence type="inferred from homology"/>
<reference evidence="9 10" key="1">
    <citation type="submission" date="2020-09" db="EMBL/GenBank/DDBJ databases">
        <authorList>
            <person name="Ashkenazy H."/>
        </authorList>
    </citation>
    <scope>NUCLEOTIDE SEQUENCE [LARGE SCALE GENOMIC DNA]</scope>
    <source>
        <strain evidence="10">cv. Cdm-0</strain>
    </source>
</reference>
<comment type="subcellular location">
    <subcellularLocation>
        <location evidence="1 8">Membrane</location>
        <topology evidence="1 8">Multi-pass membrane protein</topology>
    </subcellularLocation>
</comment>
<feature type="transmembrane region" description="Helical" evidence="8">
    <location>
        <begin position="103"/>
        <end position="120"/>
    </location>
</feature>
<keyword evidence="4 8" id="KW-0812">Transmembrane</keyword>
<dbReference type="Proteomes" id="UP000516314">
    <property type="component" value="Chromosome 2"/>
</dbReference>
<dbReference type="InterPro" id="IPR004698">
    <property type="entry name" value="Zn/Fe_permease_fun/pln"/>
</dbReference>
<evidence type="ECO:0000256" key="4">
    <source>
        <dbReference type="ARBA" id="ARBA00022692"/>
    </source>
</evidence>
<dbReference type="PANTHER" id="PTHR11040:SF26">
    <property type="entry name" value="ZINC TRANSPORTER 6, CHLOROPLASTIC"/>
    <property type="match status" value="1"/>
</dbReference>
<feature type="transmembrane region" description="Helical" evidence="8">
    <location>
        <begin position="252"/>
        <end position="279"/>
    </location>
</feature>
<name>A0A7G2EC63_ARATH</name>
<evidence type="ECO:0000256" key="6">
    <source>
        <dbReference type="ARBA" id="ARBA00023065"/>
    </source>
</evidence>
<evidence type="ECO:0000256" key="3">
    <source>
        <dbReference type="ARBA" id="ARBA00022448"/>
    </source>
</evidence>
<dbReference type="EMBL" id="LR881467">
    <property type="protein sequence ID" value="CAD5319912.1"/>
    <property type="molecule type" value="Genomic_DNA"/>
</dbReference>
<keyword evidence="5 8" id="KW-1133">Transmembrane helix</keyword>
<feature type="transmembrane region" description="Helical" evidence="8">
    <location>
        <begin position="291"/>
        <end position="312"/>
    </location>
</feature>
<evidence type="ECO:0000313" key="10">
    <source>
        <dbReference type="Proteomes" id="UP000516314"/>
    </source>
</evidence>
<protein>
    <submittedName>
        <fullName evidence="9">(thale cress) hypothetical protein</fullName>
    </submittedName>
</protein>
<sequence>MASCVTGTEAAIRAAACRDGEEASHLKIVAVFAIFLTSVFGVWGPVLLAKYFHGKPLYDKAILVIKCFAAGVILSTSLVHVLPEAFESLADCQVSSRHPWKDFPFAGLVTMIGAITALLVDLTASEHMGHGGGGGGDGGMEYMPVGKAVGGLEMKEGKCGADLEIQENSEEEIVKMKQRLVSQVLEIGIIFHSVIIGVTMGMSQNKCTIRPLIAALSFHQIFEGLGLGGCIAQVCFFLHFFLFLAGFKAGTVVYMCLMFAVTTPLGIVLGMVIFAATGYDDQNPNALIMEGLLGSFSSGILIYMALVDLIALDFFHNKMLTTCGESGSRLKKLCFVALVLGSASMSLLALWA</sequence>
<dbReference type="Pfam" id="PF02535">
    <property type="entry name" value="Zip"/>
    <property type="match status" value="1"/>
</dbReference>
<comment type="similarity">
    <text evidence="2 8">Belongs to the ZIP transporter (TC 2.A.5) family.</text>
</comment>
<dbReference type="GO" id="GO:0005385">
    <property type="term" value="F:zinc ion transmembrane transporter activity"/>
    <property type="evidence" value="ECO:0007669"/>
    <property type="project" value="InterPro"/>
</dbReference>
<dbReference type="AlphaFoldDB" id="A0A7G2EC63"/>
<evidence type="ECO:0000313" key="9">
    <source>
        <dbReference type="EMBL" id="CAD5319912.1"/>
    </source>
</evidence>
<accession>A0A7G2EC63</accession>
<feature type="transmembrane region" description="Helical" evidence="8">
    <location>
        <begin position="184"/>
        <end position="204"/>
    </location>
</feature>
<keyword evidence="6 8" id="KW-0406">Ion transport</keyword>
<dbReference type="NCBIfam" id="TIGR00820">
    <property type="entry name" value="zip"/>
    <property type="match status" value="1"/>
</dbReference>
<feature type="transmembrane region" description="Helical" evidence="8">
    <location>
        <begin position="28"/>
        <end position="49"/>
    </location>
</feature>
<evidence type="ECO:0000256" key="2">
    <source>
        <dbReference type="ARBA" id="ARBA00006939"/>
    </source>
</evidence>
<evidence type="ECO:0000256" key="7">
    <source>
        <dbReference type="ARBA" id="ARBA00023136"/>
    </source>
</evidence>
<feature type="transmembrane region" description="Helical" evidence="8">
    <location>
        <begin position="333"/>
        <end position="351"/>
    </location>
</feature>
<feature type="transmembrane region" description="Helical" evidence="8">
    <location>
        <begin position="224"/>
        <end position="245"/>
    </location>
</feature>
<keyword evidence="7 8" id="KW-0472">Membrane</keyword>
<evidence type="ECO:0000256" key="1">
    <source>
        <dbReference type="ARBA" id="ARBA00004141"/>
    </source>
</evidence>
<organism evidence="9 10">
    <name type="scientific">Arabidopsis thaliana</name>
    <name type="common">Mouse-ear cress</name>
    <dbReference type="NCBI Taxonomy" id="3702"/>
    <lineage>
        <taxon>Eukaryota</taxon>
        <taxon>Viridiplantae</taxon>
        <taxon>Streptophyta</taxon>
        <taxon>Embryophyta</taxon>
        <taxon>Tracheophyta</taxon>
        <taxon>Spermatophyta</taxon>
        <taxon>Magnoliopsida</taxon>
        <taxon>eudicotyledons</taxon>
        <taxon>Gunneridae</taxon>
        <taxon>Pentapetalae</taxon>
        <taxon>rosids</taxon>
        <taxon>malvids</taxon>
        <taxon>Brassicales</taxon>
        <taxon>Brassicaceae</taxon>
        <taxon>Camelineae</taxon>
        <taxon>Arabidopsis</taxon>
    </lineage>
</organism>
<feature type="transmembrane region" description="Helical" evidence="8">
    <location>
        <begin position="61"/>
        <end position="83"/>
    </location>
</feature>
<dbReference type="PANTHER" id="PTHR11040">
    <property type="entry name" value="ZINC/IRON TRANSPORTER"/>
    <property type="match status" value="1"/>
</dbReference>
<evidence type="ECO:0000256" key="8">
    <source>
        <dbReference type="RuleBase" id="RU362088"/>
    </source>
</evidence>
<dbReference type="GO" id="GO:0016020">
    <property type="term" value="C:membrane"/>
    <property type="evidence" value="ECO:0007669"/>
    <property type="project" value="UniProtKB-SubCell"/>
</dbReference>